<keyword evidence="2" id="KW-0539">Nucleus</keyword>
<dbReference type="Pfam" id="PF14304">
    <property type="entry name" value="CSTF_C"/>
    <property type="match status" value="1"/>
</dbReference>
<name>A7TNI6_VANPO</name>
<feature type="domain" description="RRM" evidence="4">
    <location>
        <begin position="14"/>
        <end position="92"/>
    </location>
</feature>
<proteinExistence type="predicted"/>
<dbReference type="PhylomeDB" id="A7TNI6"/>
<dbReference type="Pfam" id="PF14327">
    <property type="entry name" value="CSTF2_hinge"/>
    <property type="match status" value="1"/>
</dbReference>
<dbReference type="Gene3D" id="1.10.20.70">
    <property type="entry name" value="Transcription termination and cleavage factor, C-terminal domain"/>
    <property type="match status" value="1"/>
</dbReference>
<keyword evidence="3" id="KW-0694">RNA-binding</keyword>
<evidence type="ECO:0000313" key="6">
    <source>
        <dbReference type="Proteomes" id="UP000000267"/>
    </source>
</evidence>
<dbReference type="SUPFAM" id="SSF54928">
    <property type="entry name" value="RNA-binding domain, RBD"/>
    <property type="match status" value="1"/>
</dbReference>
<dbReference type="STRING" id="436907.A7TNI6"/>
<evidence type="ECO:0000313" key="5">
    <source>
        <dbReference type="EMBL" id="EDO16169.1"/>
    </source>
</evidence>
<dbReference type="PROSITE" id="PS50102">
    <property type="entry name" value="RRM"/>
    <property type="match status" value="1"/>
</dbReference>
<evidence type="ECO:0000256" key="1">
    <source>
        <dbReference type="ARBA" id="ARBA00004123"/>
    </source>
</evidence>
<dbReference type="PANTHER" id="PTHR45735">
    <property type="entry name" value="CLEAVAGE STIMULATION FACTOR SUBUNIT 2"/>
    <property type="match status" value="1"/>
</dbReference>
<keyword evidence="6" id="KW-1185">Reference proteome</keyword>
<reference evidence="5 6" key="1">
    <citation type="journal article" date="2007" name="Proc. Natl. Acad. Sci. U.S.A.">
        <title>Independent sorting-out of thousands of duplicated gene pairs in two yeast species descended from a whole-genome duplication.</title>
        <authorList>
            <person name="Scannell D.R."/>
            <person name="Frank A.C."/>
            <person name="Conant G.C."/>
            <person name="Byrne K.P."/>
            <person name="Woolfit M."/>
            <person name="Wolfe K.H."/>
        </authorList>
    </citation>
    <scope>NUCLEOTIDE SEQUENCE [LARGE SCALE GENOMIC DNA]</scope>
    <source>
        <strain evidence="6">ATCC 22028 / DSM 70294 / BCRC 21397 / CBS 2163 / NBRC 10782 / NRRL Y-8283 / UCD 57-17</strain>
    </source>
</reference>
<dbReference type="InParanoid" id="A7TNI6"/>
<evidence type="ECO:0000259" key="4">
    <source>
        <dbReference type="PROSITE" id="PS50102"/>
    </source>
</evidence>
<dbReference type="Pfam" id="PF00076">
    <property type="entry name" value="RRM_1"/>
    <property type="match status" value="1"/>
</dbReference>
<dbReference type="HOGENOM" id="CLU_028601_0_1_1"/>
<dbReference type="InterPro" id="IPR025742">
    <property type="entry name" value="CSTF2_hinge"/>
</dbReference>
<dbReference type="Gene3D" id="3.30.70.330">
    <property type="match status" value="1"/>
</dbReference>
<sequence length="277" mass="30615">MNRGTNVQNNPPSRVVYLGSIPYDQTEEQLLDLCRNVGPVVNLKLMFDPQTGKSKGYAFVEYKDLETSASAVRNLNGYPIGSRFLKCGYSSNSDIGSGGGNDLIGNDQDFGNNNGSSNGNSSNTFLRFPELPSGIDVNINMTTPAMMISSELSKKSPEEQLEILSKFQDWSKENLDDAIALLEECPQLVISFAEMLLTNGISKTDDLLPLAVQSNTNSNDQNQNESDKDPKLQEKQKNLLKQVLQLSDSEISILPDDERMAIWDIKQKAMKGEYGMI</sequence>
<dbReference type="GO" id="GO:0003729">
    <property type="term" value="F:mRNA binding"/>
    <property type="evidence" value="ECO:0007669"/>
    <property type="project" value="EnsemblFungi"/>
</dbReference>
<organism evidence="6">
    <name type="scientific">Vanderwaltozyma polyspora (strain ATCC 22028 / DSM 70294 / BCRC 21397 / CBS 2163 / NBRC 10782 / NRRL Y-8283 / UCD 57-17)</name>
    <name type="common">Kluyveromyces polysporus</name>
    <dbReference type="NCBI Taxonomy" id="436907"/>
    <lineage>
        <taxon>Eukaryota</taxon>
        <taxon>Fungi</taxon>
        <taxon>Dikarya</taxon>
        <taxon>Ascomycota</taxon>
        <taxon>Saccharomycotina</taxon>
        <taxon>Saccharomycetes</taxon>
        <taxon>Saccharomycetales</taxon>
        <taxon>Saccharomycetaceae</taxon>
        <taxon>Vanderwaltozyma</taxon>
    </lineage>
</organism>
<protein>
    <recommendedName>
        <fullName evidence="4">RRM domain-containing protein</fullName>
    </recommendedName>
</protein>
<dbReference type="OMA" id="NEYEIMG"/>
<dbReference type="EMBL" id="DS480431">
    <property type="protein sequence ID" value="EDO16169.1"/>
    <property type="molecule type" value="Genomic_DNA"/>
</dbReference>
<dbReference type="InterPro" id="IPR000504">
    <property type="entry name" value="RRM_dom"/>
</dbReference>
<evidence type="ECO:0000256" key="3">
    <source>
        <dbReference type="PROSITE-ProRule" id="PRU00176"/>
    </source>
</evidence>
<dbReference type="OrthoDB" id="15688at2759"/>
<dbReference type="SMART" id="SM00360">
    <property type="entry name" value="RRM"/>
    <property type="match status" value="1"/>
</dbReference>
<evidence type="ECO:0000256" key="2">
    <source>
        <dbReference type="ARBA" id="ARBA00023242"/>
    </source>
</evidence>
<dbReference type="AlphaFoldDB" id="A7TNI6"/>
<dbReference type="GeneID" id="5544307"/>
<dbReference type="Gene3D" id="1.25.40.630">
    <property type="match status" value="1"/>
</dbReference>
<dbReference type="CDD" id="cd12398">
    <property type="entry name" value="RRM_CSTF2_RNA15_like"/>
    <property type="match status" value="1"/>
</dbReference>
<dbReference type="eggNOG" id="KOG0108">
    <property type="taxonomic scope" value="Eukaryota"/>
</dbReference>
<dbReference type="InterPro" id="IPR038192">
    <property type="entry name" value="CSTF_C_sf"/>
</dbReference>
<dbReference type="InterPro" id="IPR026896">
    <property type="entry name" value="CSTF_C"/>
</dbReference>
<dbReference type="InterPro" id="IPR035979">
    <property type="entry name" value="RBD_domain_sf"/>
</dbReference>
<dbReference type="GO" id="GO:0005848">
    <property type="term" value="C:mRNA cleavage stimulating factor complex"/>
    <property type="evidence" value="ECO:0007669"/>
    <property type="project" value="EnsemblFungi"/>
</dbReference>
<dbReference type="RefSeq" id="XP_001644027.1">
    <property type="nucleotide sequence ID" value="XM_001643977.1"/>
</dbReference>
<gene>
    <name evidence="5" type="ORF">Kpol_1026p16</name>
</gene>
<accession>A7TNI6</accession>
<dbReference type="PANTHER" id="PTHR45735:SF2">
    <property type="entry name" value="CLEAVAGE STIMULATION FACTOR SUBUNIT 2"/>
    <property type="match status" value="1"/>
</dbReference>
<dbReference type="FunCoup" id="A7TNI6">
    <property type="interactions" value="150"/>
</dbReference>
<comment type="subcellular location">
    <subcellularLocation>
        <location evidence="1">Nucleus</location>
    </subcellularLocation>
</comment>
<dbReference type="InterPro" id="IPR012677">
    <property type="entry name" value="Nucleotide-bd_a/b_plait_sf"/>
</dbReference>
<dbReference type="GO" id="GO:0005847">
    <property type="term" value="C:mRNA cleavage and polyadenylation specificity factor complex"/>
    <property type="evidence" value="ECO:0007669"/>
    <property type="project" value="TreeGrafter"/>
</dbReference>
<dbReference type="Proteomes" id="UP000000267">
    <property type="component" value="Unassembled WGS sequence"/>
</dbReference>
<dbReference type="GO" id="GO:0031124">
    <property type="term" value="P:mRNA 3'-end processing"/>
    <property type="evidence" value="ECO:0007669"/>
    <property type="project" value="EnsemblFungi"/>
</dbReference>
<dbReference type="KEGG" id="vpo:Kpol_1026p16"/>